<dbReference type="PROSITE" id="PS50931">
    <property type="entry name" value="HTH_LYSR"/>
    <property type="match status" value="1"/>
</dbReference>
<dbReference type="PANTHER" id="PTHR30537">
    <property type="entry name" value="HTH-TYPE TRANSCRIPTIONAL REGULATOR"/>
    <property type="match status" value="1"/>
</dbReference>
<evidence type="ECO:0000256" key="2">
    <source>
        <dbReference type="ARBA" id="ARBA00023015"/>
    </source>
</evidence>
<dbReference type="OrthoDB" id="8705920at2"/>
<dbReference type="SUPFAM" id="SSF46785">
    <property type="entry name" value="Winged helix' DNA-binding domain"/>
    <property type="match status" value="1"/>
</dbReference>
<dbReference type="RefSeq" id="WP_128227919.1">
    <property type="nucleotide sequence ID" value="NZ_SACR01000002.1"/>
</dbReference>
<dbReference type="Pfam" id="PF00126">
    <property type="entry name" value="HTH_1"/>
    <property type="match status" value="1"/>
</dbReference>
<comment type="caution">
    <text evidence="6">The sequence shown here is derived from an EMBL/GenBank/DDBJ whole genome shotgun (WGS) entry which is preliminary data.</text>
</comment>
<dbReference type="AlphaFoldDB" id="A0A437RKZ4"/>
<dbReference type="InterPro" id="IPR036390">
    <property type="entry name" value="WH_DNA-bd_sf"/>
</dbReference>
<dbReference type="InterPro" id="IPR000847">
    <property type="entry name" value="LysR_HTH_N"/>
</dbReference>
<evidence type="ECO:0000259" key="5">
    <source>
        <dbReference type="PROSITE" id="PS50931"/>
    </source>
</evidence>
<evidence type="ECO:0000256" key="3">
    <source>
        <dbReference type="ARBA" id="ARBA00023125"/>
    </source>
</evidence>
<keyword evidence="3" id="KW-0238">DNA-binding</keyword>
<name>A0A437RKZ4_9BURK</name>
<dbReference type="PANTHER" id="PTHR30537:SF5">
    <property type="entry name" value="HTH-TYPE TRANSCRIPTIONAL ACTIVATOR TTDR-RELATED"/>
    <property type="match status" value="1"/>
</dbReference>
<dbReference type="Pfam" id="PF03466">
    <property type="entry name" value="LysR_substrate"/>
    <property type="match status" value="1"/>
</dbReference>
<evidence type="ECO:0000256" key="4">
    <source>
        <dbReference type="ARBA" id="ARBA00023163"/>
    </source>
</evidence>
<dbReference type="GO" id="GO:0003677">
    <property type="term" value="F:DNA binding"/>
    <property type="evidence" value="ECO:0007669"/>
    <property type="project" value="UniProtKB-KW"/>
</dbReference>
<evidence type="ECO:0000313" key="7">
    <source>
        <dbReference type="Proteomes" id="UP000285575"/>
    </source>
</evidence>
<dbReference type="GO" id="GO:0003700">
    <property type="term" value="F:DNA-binding transcription factor activity"/>
    <property type="evidence" value="ECO:0007669"/>
    <property type="project" value="InterPro"/>
</dbReference>
<accession>A0A437RKZ4</accession>
<keyword evidence="4" id="KW-0804">Transcription</keyword>
<dbReference type="Gene3D" id="3.40.190.290">
    <property type="match status" value="1"/>
</dbReference>
<dbReference type="InterPro" id="IPR058163">
    <property type="entry name" value="LysR-type_TF_proteobact-type"/>
</dbReference>
<sequence>MDTVTGLRLFIRVVETGSFSKASADLGITQPTATKHVAALEARLGARLFHRSTRGVTPTEVGAAYYDQCKSIARQLEDADNLAALMQQRVRGTLRISTSVAFGRRVLTPMVLRFMQQHPDLQIDLSFEDRYVNLVEQGIDLAVRMGRLADSTLGARYLGLNHWVLVAAPAYLRERGTPAQPAELAQHAALVYSTVQGDDLWHFTGPAGEPQAVRVRGPLRSNNLSALLAAARAGMGLAVLPRYVARESLQTGQVQALLPGWVLPAQEMHAVFPSPRLVPTKVSGFVDWLQGQFSDEAWAR</sequence>
<feature type="domain" description="HTH lysR-type" evidence="5">
    <location>
        <begin position="1"/>
        <end position="59"/>
    </location>
</feature>
<dbReference type="InterPro" id="IPR005119">
    <property type="entry name" value="LysR_subst-bd"/>
</dbReference>
<dbReference type="FunFam" id="1.10.10.10:FF:000001">
    <property type="entry name" value="LysR family transcriptional regulator"/>
    <property type="match status" value="1"/>
</dbReference>
<reference evidence="6 7" key="1">
    <citation type="submission" date="2019-01" db="EMBL/GenBank/DDBJ databases">
        <authorList>
            <person name="Chen W.-M."/>
        </authorList>
    </citation>
    <scope>NUCLEOTIDE SEQUENCE [LARGE SCALE GENOMIC DNA]</scope>
    <source>
        <strain evidence="6 7">KYPY4</strain>
    </source>
</reference>
<dbReference type="PRINTS" id="PR00039">
    <property type="entry name" value="HTHLYSR"/>
</dbReference>
<comment type="similarity">
    <text evidence="1">Belongs to the LysR transcriptional regulatory family.</text>
</comment>
<protein>
    <submittedName>
        <fullName evidence="6">LysR family transcriptional regulator</fullName>
    </submittedName>
</protein>
<dbReference type="InterPro" id="IPR036388">
    <property type="entry name" value="WH-like_DNA-bd_sf"/>
</dbReference>
<dbReference type="CDD" id="cd08422">
    <property type="entry name" value="PBP2_CrgA_like"/>
    <property type="match status" value="1"/>
</dbReference>
<organism evidence="6 7">
    <name type="scientific">Rubrivivax rivuli</name>
    <dbReference type="NCBI Taxonomy" id="1862385"/>
    <lineage>
        <taxon>Bacteria</taxon>
        <taxon>Pseudomonadati</taxon>
        <taxon>Pseudomonadota</taxon>
        <taxon>Betaproteobacteria</taxon>
        <taxon>Burkholderiales</taxon>
        <taxon>Sphaerotilaceae</taxon>
        <taxon>Rubrivivax</taxon>
    </lineage>
</organism>
<keyword evidence="7" id="KW-1185">Reference proteome</keyword>
<proteinExistence type="inferred from homology"/>
<evidence type="ECO:0000313" key="6">
    <source>
        <dbReference type="EMBL" id="RVU47456.1"/>
    </source>
</evidence>
<dbReference type="EMBL" id="SACR01000002">
    <property type="protein sequence ID" value="RVU47456.1"/>
    <property type="molecule type" value="Genomic_DNA"/>
</dbReference>
<dbReference type="Proteomes" id="UP000285575">
    <property type="component" value="Unassembled WGS sequence"/>
</dbReference>
<dbReference type="Gene3D" id="1.10.10.10">
    <property type="entry name" value="Winged helix-like DNA-binding domain superfamily/Winged helix DNA-binding domain"/>
    <property type="match status" value="1"/>
</dbReference>
<evidence type="ECO:0000256" key="1">
    <source>
        <dbReference type="ARBA" id="ARBA00009437"/>
    </source>
</evidence>
<keyword evidence="2" id="KW-0805">Transcription regulation</keyword>
<dbReference type="SUPFAM" id="SSF53850">
    <property type="entry name" value="Periplasmic binding protein-like II"/>
    <property type="match status" value="1"/>
</dbReference>
<gene>
    <name evidence="6" type="ORF">EOE66_06860</name>
</gene>